<name>A0A0V0QY13_PSEPJ</name>
<feature type="transmembrane region" description="Helical" evidence="5">
    <location>
        <begin position="187"/>
        <end position="205"/>
    </location>
</feature>
<feature type="transmembrane region" description="Helical" evidence="5">
    <location>
        <begin position="130"/>
        <end position="150"/>
    </location>
</feature>
<dbReference type="GO" id="GO:0010960">
    <property type="term" value="P:magnesium ion homeostasis"/>
    <property type="evidence" value="ECO:0007669"/>
    <property type="project" value="InterPro"/>
</dbReference>
<keyword evidence="3" id="KW-0175">Coiled coil</keyword>
<evidence type="ECO:0000313" key="8">
    <source>
        <dbReference type="Proteomes" id="UP000054937"/>
    </source>
</evidence>
<feature type="transmembrane region" description="Helical" evidence="5">
    <location>
        <begin position="156"/>
        <end position="175"/>
    </location>
</feature>
<dbReference type="GO" id="GO:0016020">
    <property type="term" value="C:membrane"/>
    <property type="evidence" value="ECO:0007669"/>
    <property type="project" value="UniProtKB-UniRule"/>
</dbReference>
<dbReference type="Pfam" id="PF01595">
    <property type="entry name" value="CNNM"/>
    <property type="match status" value="1"/>
</dbReference>
<comment type="caution">
    <text evidence="7">The sequence shown here is derived from an EMBL/GenBank/DDBJ whole genome shotgun (WGS) entry which is preliminary data.</text>
</comment>
<evidence type="ECO:0000256" key="4">
    <source>
        <dbReference type="SAM" id="MobiDB-lite"/>
    </source>
</evidence>
<accession>A0A0V0QY13</accession>
<feature type="transmembrane region" description="Helical" evidence="5">
    <location>
        <begin position="74"/>
        <end position="98"/>
    </location>
</feature>
<dbReference type="AlphaFoldDB" id="A0A0V0QY13"/>
<evidence type="ECO:0000256" key="5">
    <source>
        <dbReference type="SAM" id="Phobius"/>
    </source>
</evidence>
<evidence type="ECO:0000256" key="1">
    <source>
        <dbReference type="ARBA" id="ARBA00022737"/>
    </source>
</evidence>
<keyword evidence="2 5" id="KW-1133">Transmembrane helix</keyword>
<evidence type="ECO:0000259" key="6">
    <source>
        <dbReference type="PROSITE" id="PS51846"/>
    </source>
</evidence>
<dbReference type="PROSITE" id="PS51846">
    <property type="entry name" value="CNNM"/>
    <property type="match status" value="1"/>
</dbReference>
<protein>
    <recommendedName>
        <fullName evidence="6">CNNM transmembrane domain-containing protein</fullName>
    </recommendedName>
</protein>
<feature type="domain" description="CNNM transmembrane" evidence="6">
    <location>
        <begin position="67"/>
        <end position="247"/>
    </location>
</feature>
<reference evidence="7 8" key="1">
    <citation type="journal article" date="2015" name="Sci. Rep.">
        <title>Genome of the facultative scuticociliatosis pathogen Pseudocohnilembus persalinus provides insight into its virulence through horizontal gene transfer.</title>
        <authorList>
            <person name="Xiong J."/>
            <person name="Wang G."/>
            <person name="Cheng J."/>
            <person name="Tian M."/>
            <person name="Pan X."/>
            <person name="Warren A."/>
            <person name="Jiang C."/>
            <person name="Yuan D."/>
            <person name="Miao W."/>
        </authorList>
    </citation>
    <scope>NUCLEOTIDE SEQUENCE [LARGE SCALE GENOMIC DNA]</scope>
    <source>
        <strain evidence="7">36N120E</strain>
    </source>
</reference>
<dbReference type="Gene3D" id="3.10.580.10">
    <property type="entry name" value="CBS-domain"/>
    <property type="match status" value="1"/>
</dbReference>
<keyword evidence="8" id="KW-1185">Reference proteome</keyword>
<dbReference type="InParanoid" id="A0A0V0QY13"/>
<evidence type="ECO:0000256" key="3">
    <source>
        <dbReference type="SAM" id="Coils"/>
    </source>
</evidence>
<keyword evidence="1" id="KW-0677">Repeat</keyword>
<dbReference type="InterPro" id="IPR045095">
    <property type="entry name" value="ACDP"/>
</dbReference>
<sequence>MKIVFNNNKKGFMNPLRFMIMTVIFHLLIDFVISKRFLAQDEQKFDFNSGNSEFKILSHGGHQVPVGSPEFYKAIIIAAICVISAGFCSGMTIGYLSIKELDLQILLNGEDEEQKKLAKNILPIIQQHHLLLSTLLVANALAMESLPIYLHEIFPAVYAVLFSTVFLVIFGEILPQAYCIGPDQLKIANAAIPLIKILIFVFWIICYPTAKLLDFVLGINHKFLFTKSDLMGFFQIHTKYNIYSQDQFKLIQSLFDLRTDSVEKQMVPYSKVFCIDQNEVISKDLINKVKSFGYSQIPVISGDKQNVSYIMKTKHFLLCQQSQIGKTIKKRFYTKEPLVVKKNSSMLDLLMVFQQTQQTFALIADEIDIKSHNQKKDEYISGIQSQRNQSKDGMGESKIIGIITLKDVFEEILDQQLLDEDLHKGQKIELENLKQRKKEIKQQIEQMQQEKQKDGKLDTEEVDEAADQFYSIDNENDKMQEYQKIKKQIKAEKRRMEKQQRLINNHALKQEKKLGMENELVSINSRNQGGQGLNEPLIERKKSF</sequence>
<dbReference type="OrthoDB" id="297971at2759"/>
<keyword evidence="2 5" id="KW-0812">Transmembrane</keyword>
<feature type="coiled-coil region" evidence="3">
    <location>
        <begin position="423"/>
        <end position="509"/>
    </location>
</feature>
<gene>
    <name evidence="7" type="ORF">PPERSA_08734</name>
</gene>
<dbReference type="GO" id="GO:0030026">
    <property type="term" value="P:intracellular manganese ion homeostasis"/>
    <property type="evidence" value="ECO:0007669"/>
    <property type="project" value="TreeGrafter"/>
</dbReference>
<dbReference type="InterPro" id="IPR002550">
    <property type="entry name" value="CNNM"/>
</dbReference>
<dbReference type="InterPro" id="IPR046342">
    <property type="entry name" value="CBS_dom_sf"/>
</dbReference>
<organism evidence="7 8">
    <name type="scientific">Pseudocohnilembus persalinus</name>
    <name type="common">Ciliate</name>
    <dbReference type="NCBI Taxonomy" id="266149"/>
    <lineage>
        <taxon>Eukaryota</taxon>
        <taxon>Sar</taxon>
        <taxon>Alveolata</taxon>
        <taxon>Ciliophora</taxon>
        <taxon>Intramacronucleata</taxon>
        <taxon>Oligohymenophorea</taxon>
        <taxon>Scuticociliatia</taxon>
        <taxon>Philasterida</taxon>
        <taxon>Pseudocohnilembidae</taxon>
        <taxon>Pseudocohnilembus</taxon>
    </lineage>
</organism>
<feature type="region of interest" description="Disordered" evidence="4">
    <location>
        <begin position="523"/>
        <end position="544"/>
    </location>
</feature>
<feature type="transmembrane region" description="Helical" evidence="5">
    <location>
        <begin position="12"/>
        <end position="33"/>
    </location>
</feature>
<evidence type="ECO:0000313" key="7">
    <source>
        <dbReference type="EMBL" id="KRX07057.1"/>
    </source>
</evidence>
<dbReference type="PANTHER" id="PTHR12064">
    <property type="entry name" value="METAL TRANSPORTER CNNM"/>
    <property type="match status" value="1"/>
</dbReference>
<dbReference type="OMA" id="GTPWWFV"/>
<dbReference type="GO" id="GO:0005737">
    <property type="term" value="C:cytoplasm"/>
    <property type="evidence" value="ECO:0007669"/>
    <property type="project" value="TreeGrafter"/>
</dbReference>
<keyword evidence="2 5" id="KW-0472">Membrane</keyword>
<dbReference type="Proteomes" id="UP000054937">
    <property type="component" value="Unassembled WGS sequence"/>
</dbReference>
<dbReference type="SUPFAM" id="SSF54631">
    <property type="entry name" value="CBS-domain pair"/>
    <property type="match status" value="1"/>
</dbReference>
<dbReference type="PANTHER" id="PTHR12064:SF97">
    <property type="entry name" value="METAL TRANSPORTER CNNM-5"/>
    <property type="match status" value="1"/>
</dbReference>
<proteinExistence type="predicted"/>
<dbReference type="EMBL" id="LDAU01000089">
    <property type="protein sequence ID" value="KRX07057.1"/>
    <property type="molecule type" value="Genomic_DNA"/>
</dbReference>
<evidence type="ECO:0000256" key="2">
    <source>
        <dbReference type="PROSITE-ProRule" id="PRU01193"/>
    </source>
</evidence>